<dbReference type="Proteomes" id="UP000029665">
    <property type="component" value="Unassembled WGS sequence"/>
</dbReference>
<dbReference type="AlphaFoldDB" id="A0A060S8P4"/>
<dbReference type="HOGENOM" id="CLU_1116216_0_0_1"/>
<evidence type="ECO:0000313" key="2">
    <source>
        <dbReference type="EMBL" id="CDO70725.1"/>
    </source>
</evidence>
<feature type="compositionally biased region" description="Low complexity" evidence="1">
    <location>
        <begin position="177"/>
        <end position="187"/>
    </location>
</feature>
<feature type="compositionally biased region" description="Polar residues" evidence="1">
    <location>
        <begin position="156"/>
        <end position="176"/>
    </location>
</feature>
<feature type="compositionally biased region" description="Polar residues" evidence="1">
    <location>
        <begin position="104"/>
        <end position="121"/>
    </location>
</feature>
<feature type="compositionally biased region" description="Pro residues" evidence="1">
    <location>
        <begin position="83"/>
        <end position="93"/>
    </location>
</feature>
<dbReference type="STRING" id="5643.A0A060S8P4"/>
<comment type="caution">
    <text evidence="2">The sequence shown here is derived from an EMBL/GenBank/DDBJ whole genome shotgun (WGS) entry which is preliminary data.</text>
</comment>
<feature type="compositionally biased region" description="Polar residues" evidence="1">
    <location>
        <begin position="49"/>
        <end position="71"/>
    </location>
</feature>
<accession>A0A060S8P4</accession>
<sequence length="249" mass="25513">MVMEAMRLSLLEHEAQQRRLQEEEAKKRREEEATAASAGGAGGALGNSVAGSAESTTPSQPASDQPTSPSLQPRADSVETPTPSLPPISPSPAPSDLLSPASDTSVSQPSGRSTPSSQHDATNAAGPDAFPAVEFEITQREASDITVQAEPVSAPPTDSHSRQQTPLSSSVIADNTSVSHSEPNSSSEQTPDLPPALPRLSFSSLAQSNYDVLPSSPESTISSKPLIERVASTTGPGPAPEGNSSAAAS</sequence>
<organism evidence="2 3">
    <name type="scientific">Pycnoporus cinnabarinus</name>
    <name type="common">Cinnabar-red polypore</name>
    <name type="synonym">Trametes cinnabarina</name>
    <dbReference type="NCBI Taxonomy" id="5643"/>
    <lineage>
        <taxon>Eukaryota</taxon>
        <taxon>Fungi</taxon>
        <taxon>Dikarya</taxon>
        <taxon>Basidiomycota</taxon>
        <taxon>Agaricomycotina</taxon>
        <taxon>Agaricomycetes</taxon>
        <taxon>Polyporales</taxon>
        <taxon>Polyporaceae</taxon>
        <taxon>Trametes</taxon>
    </lineage>
</organism>
<feature type="region of interest" description="Disordered" evidence="1">
    <location>
        <begin position="1"/>
        <end position="249"/>
    </location>
</feature>
<proteinExistence type="predicted"/>
<evidence type="ECO:0000256" key="1">
    <source>
        <dbReference type="SAM" id="MobiDB-lite"/>
    </source>
</evidence>
<dbReference type="EMBL" id="CCBP010000092">
    <property type="protein sequence ID" value="CDO70725.1"/>
    <property type="molecule type" value="Genomic_DNA"/>
</dbReference>
<name>A0A060S8P4_PYCCI</name>
<evidence type="ECO:0000313" key="3">
    <source>
        <dbReference type="Proteomes" id="UP000029665"/>
    </source>
</evidence>
<feature type="compositionally biased region" description="Polar residues" evidence="1">
    <location>
        <begin position="201"/>
        <end position="223"/>
    </location>
</feature>
<protein>
    <submittedName>
        <fullName evidence="2">Uncharacterized protein</fullName>
    </submittedName>
</protein>
<gene>
    <name evidence="2" type="ORF">BN946_scf184798.g40</name>
</gene>
<keyword evidence="3" id="KW-1185">Reference proteome</keyword>
<feature type="compositionally biased region" description="Basic and acidic residues" evidence="1">
    <location>
        <begin position="10"/>
        <end position="32"/>
    </location>
</feature>
<reference evidence="2" key="1">
    <citation type="submission" date="2014-01" db="EMBL/GenBank/DDBJ databases">
        <title>The genome of the white-rot fungus Pycnoporus cinnabarinus: a basidiomycete model with a versatile arsenal for lignocellulosic biomass breakdown.</title>
        <authorList>
            <person name="Levasseur A."/>
            <person name="Lomascolo A."/>
            <person name="Ruiz-Duenas F.J."/>
            <person name="Uzan E."/>
            <person name="Piumi F."/>
            <person name="Kues U."/>
            <person name="Ram A.F.J."/>
            <person name="Murat C."/>
            <person name="Haon M."/>
            <person name="Benoit I."/>
            <person name="Arfi Y."/>
            <person name="Chevret D."/>
            <person name="Drula E."/>
            <person name="Kwon M.J."/>
            <person name="Gouret P."/>
            <person name="Lesage-Meessen L."/>
            <person name="Lombard V."/>
            <person name="Mariette J."/>
            <person name="Noirot C."/>
            <person name="Park J."/>
            <person name="Patyshakuliyeva A."/>
            <person name="Wieneger R.A.B."/>
            <person name="Wosten H.A.B."/>
            <person name="Martin F."/>
            <person name="Coutinho P.M."/>
            <person name="de Vries R."/>
            <person name="Martinez A.T."/>
            <person name="Klopp C."/>
            <person name="Pontarotti P."/>
            <person name="Henrissat B."/>
            <person name="Record E."/>
        </authorList>
    </citation>
    <scope>NUCLEOTIDE SEQUENCE [LARGE SCALE GENOMIC DNA]</scope>
    <source>
        <strain evidence="2">BRFM137</strain>
    </source>
</reference>
<feature type="compositionally biased region" description="Low complexity" evidence="1">
    <location>
        <begin position="94"/>
        <end position="103"/>
    </location>
</feature>